<protein>
    <submittedName>
        <fullName evidence="1">Uncharacterized protein</fullName>
    </submittedName>
</protein>
<comment type="caution">
    <text evidence="1">The sequence shown here is derived from an EMBL/GenBank/DDBJ whole genome shotgun (WGS) entry which is preliminary data.</text>
</comment>
<accession>A0A5N6P3U6</accession>
<dbReference type="EMBL" id="SZYD01000007">
    <property type="protein sequence ID" value="KAD5803006.1"/>
    <property type="molecule type" value="Genomic_DNA"/>
</dbReference>
<gene>
    <name evidence="1" type="ORF">E3N88_14366</name>
</gene>
<evidence type="ECO:0000313" key="2">
    <source>
        <dbReference type="Proteomes" id="UP000326396"/>
    </source>
</evidence>
<reference evidence="1 2" key="1">
    <citation type="submission" date="2019-05" db="EMBL/GenBank/DDBJ databases">
        <title>Mikania micrantha, genome provides insights into the molecular mechanism of rapid growth.</title>
        <authorList>
            <person name="Liu B."/>
        </authorList>
    </citation>
    <scope>NUCLEOTIDE SEQUENCE [LARGE SCALE GENOMIC DNA]</scope>
    <source>
        <strain evidence="1">NLD-2019</strain>
        <tissue evidence="1">Leaf</tissue>
    </source>
</reference>
<proteinExistence type="predicted"/>
<dbReference type="Proteomes" id="UP000326396">
    <property type="component" value="Linkage Group LG15"/>
</dbReference>
<keyword evidence="2" id="KW-1185">Reference proteome</keyword>
<dbReference type="AlphaFoldDB" id="A0A5N6P3U6"/>
<evidence type="ECO:0000313" key="1">
    <source>
        <dbReference type="EMBL" id="KAD5803006.1"/>
    </source>
</evidence>
<name>A0A5N6P3U6_9ASTR</name>
<sequence>MPSSTSLIQEEHKLQNALAPVQTQAQAQAAFVNATYSFRPRINAALKYFDTDEKQHNVIEAMKIQRAYRCYRKRKQMAAAALIQLDSFQPILSFDCCHNM</sequence>
<organism evidence="1 2">
    <name type="scientific">Mikania micrantha</name>
    <name type="common">bitter vine</name>
    <dbReference type="NCBI Taxonomy" id="192012"/>
    <lineage>
        <taxon>Eukaryota</taxon>
        <taxon>Viridiplantae</taxon>
        <taxon>Streptophyta</taxon>
        <taxon>Embryophyta</taxon>
        <taxon>Tracheophyta</taxon>
        <taxon>Spermatophyta</taxon>
        <taxon>Magnoliopsida</taxon>
        <taxon>eudicotyledons</taxon>
        <taxon>Gunneridae</taxon>
        <taxon>Pentapetalae</taxon>
        <taxon>asterids</taxon>
        <taxon>campanulids</taxon>
        <taxon>Asterales</taxon>
        <taxon>Asteraceae</taxon>
        <taxon>Asteroideae</taxon>
        <taxon>Heliantheae alliance</taxon>
        <taxon>Eupatorieae</taxon>
        <taxon>Mikania</taxon>
    </lineage>
</organism>